<dbReference type="AlphaFoldDB" id="A0A0H5FTL4"/>
<dbReference type="EMBL" id="LN868506">
    <property type="protein sequence ID" value="CRX79025.1"/>
    <property type="molecule type" value="Genomic_DNA"/>
</dbReference>
<protein>
    <recommendedName>
        <fullName evidence="3">F-box domain-containing protein</fullName>
    </recommendedName>
</protein>
<dbReference type="SUPFAM" id="SSF52058">
    <property type="entry name" value="L domain-like"/>
    <property type="match status" value="1"/>
</dbReference>
<organism evidence="2">
    <name type="scientific">Leucosporidium scottii</name>
    <dbReference type="NCBI Taxonomy" id="5278"/>
    <lineage>
        <taxon>Eukaryota</taxon>
        <taxon>Fungi</taxon>
        <taxon>Dikarya</taxon>
        <taxon>Basidiomycota</taxon>
        <taxon>Pucciniomycotina</taxon>
        <taxon>Microbotryomycetes</taxon>
        <taxon>Leucosporidiales</taxon>
        <taxon>Leucosporidium</taxon>
    </lineage>
</organism>
<evidence type="ECO:0000256" key="1">
    <source>
        <dbReference type="SAM" id="MobiDB-lite"/>
    </source>
</evidence>
<evidence type="ECO:0008006" key="3">
    <source>
        <dbReference type="Google" id="ProtNLM"/>
    </source>
</evidence>
<name>A0A0H5FTL4_9BASI</name>
<reference evidence="2" key="1">
    <citation type="submission" date="2015-06" db="EMBL/GenBank/DDBJ databases">
        <title>Genetic Architecture Underlying Mating-Type Determination in the Yeast Leucosporidium scottii and the Evolution of Mating Systems in Basidiomycetes.</title>
        <authorList>
            <person name="Maia T.M."/>
            <person name="Lopes S."/>
            <person name="Almeida J.M.G.C.F."/>
            <person name="Rosa L.H."/>
            <person name="Sampaio J.P."/>
            <person name="Goncalves P."/>
            <person name="Coelho M.A."/>
        </authorList>
    </citation>
    <scope>NUCLEOTIDE SEQUENCE</scope>
</reference>
<evidence type="ECO:0000313" key="2">
    <source>
        <dbReference type="EMBL" id="CRX79025.1"/>
    </source>
</evidence>
<feature type="region of interest" description="Disordered" evidence="1">
    <location>
        <begin position="272"/>
        <end position="293"/>
    </location>
</feature>
<dbReference type="InterPro" id="IPR032675">
    <property type="entry name" value="LRR_dom_sf"/>
</dbReference>
<sequence>MAQIEDLPPEILHRILQLGASMSDERGRRGLDFGSTSLVARRWRKPSQDLLVFTCSTKHIFSLSAAHYTVAISGQAVRQLDVSVEDRGRLQLVGQSCSRIQGLSLEMGKSRFTSCFMTHDFLPGLLENLKSLEIMASISGSLTLTETPVLLVSLSVFSTFIPPAPFIDPLLLSATHLTRLDLVWMVRGFPNRLMEPLKKFGPQLRHLALLNALASAPPPNSHLVGVGSFLATCTSLRVLMLSYSKLRGVSAIVSLIPAALVELRTNLQGEGRHGEAADLLEPPGLPAMTRLRR</sequence>
<accession>A0A0H5FTL4</accession>
<dbReference type="Gene3D" id="3.80.10.10">
    <property type="entry name" value="Ribonuclease Inhibitor"/>
    <property type="match status" value="1"/>
</dbReference>
<proteinExistence type="predicted"/>